<name>A0A0V0STA7_9BILA</name>
<dbReference type="Pfam" id="PF00098">
    <property type="entry name" value="zf-CCHC"/>
    <property type="match status" value="1"/>
</dbReference>
<comment type="caution">
    <text evidence="4">The sequence shown here is derived from an EMBL/GenBank/DDBJ whole genome shotgun (WGS) entry which is preliminary data.</text>
</comment>
<sequence length="125" mass="13846">LREPTTLVKARQLAENVAELETEVGGSRQRTTENADAGNDNLAQVVETLTRRFDQLQTTLERSNSRRSARRGTECFRCGEQGHFLRDCPQRQTGTRPARALNNGNGDRRLLAMTALQAGHAPSVT</sequence>
<keyword evidence="5" id="KW-1185">Reference proteome</keyword>
<dbReference type="SMART" id="SM00343">
    <property type="entry name" value="ZnF_C2HC"/>
    <property type="match status" value="1"/>
</dbReference>
<dbReference type="Proteomes" id="UP000055048">
    <property type="component" value="Unassembled WGS sequence"/>
</dbReference>
<dbReference type="InterPro" id="IPR001878">
    <property type="entry name" value="Znf_CCHC"/>
</dbReference>
<protein>
    <recommendedName>
        <fullName evidence="3">CCHC-type domain-containing protein</fullName>
    </recommendedName>
</protein>
<feature type="non-terminal residue" evidence="4">
    <location>
        <position position="1"/>
    </location>
</feature>
<dbReference type="InterPro" id="IPR036875">
    <property type="entry name" value="Znf_CCHC_sf"/>
</dbReference>
<accession>A0A0V0STA7</accession>
<evidence type="ECO:0000313" key="5">
    <source>
        <dbReference type="Proteomes" id="UP000055048"/>
    </source>
</evidence>
<keyword evidence="1" id="KW-0479">Metal-binding</keyword>
<gene>
    <name evidence="4" type="ORF">T05_14218</name>
</gene>
<organism evidence="4 5">
    <name type="scientific">Trichinella murrelli</name>
    <dbReference type="NCBI Taxonomy" id="144512"/>
    <lineage>
        <taxon>Eukaryota</taxon>
        <taxon>Metazoa</taxon>
        <taxon>Ecdysozoa</taxon>
        <taxon>Nematoda</taxon>
        <taxon>Enoplea</taxon>
        <taxon>Dorylaimia</taxon>
        <taxon>Trichinellida</taxon>
        <taxon>Trichinellidae</taxon>
        <taxon>Trichinella</taxon>
    </lineage>
</organism>
<dbReference type="PROSITE" id="PS50158">
    <property type="entry name" value="ZF_CCHC"/>
    <property type="match status" value="1"/>
</dbReference>
<evidence type="ECO:0000313" key="4">
    <source>
        <dbReference type="EMBL" id="KRX30239.1"/>
    </source>
</evidence>
<keyword evidence="1" id="KW-0863">Zinc-finger</keyword>
<dbReference type="AlphaFoldDB" id="A0A0V0STA7"/>
<feature type="domain" description="CCHC-type" evidence="3">
    <location>
        <begin position="75"/>
        <end position="90"/>
    </location>
</feature>
<reference evidence="4 5" key="1">
    <citation type="submission" date="2015-01" db="EMBL/GenBank/DDBJ databases">
        <title>Evolution of Trichinella species and genotypes.</title>
        <authorList>
            <person name="Korhonen P.K."/>
            <person name="Edoardo P."/>
            <person name="Giuseppe L.R."/>
            <person name="Gasser R.B."/>
        </authorList>
    </citation>
    <scope>NUCLEOTIDE SEQUENCE [LARGE SCALE GENOMIC DNA]</scope>
    <source>
        <strain evidence="4">ISS417</strain>
    </source>
</reference>
<dbReference type="Gene3D" id="4.10.60.10">
    <property type="entry name" value="Zinc finger, CCHC-type"/>
    <property type="match status" value="1"/>
</dbReference>
<dbReference type="GO" id="GO:0019899">
    <property type="term" value="F:enzyme binding"/>
    <property type="evidence" value="ECO:0007669"/>
    <property type="project" value="UniProtKB-ARBA"/>
</dbReference>
<dbReference type="GO" id="GO:0003676">
    <property type="term" value="F:nucleic acid binding"/>
    <property type="evidence" value="ECO:0007669"/>
    <property type="project" value="InterPro"/>
</dbReference>
<dbReference type="EMBL" id="JYDJ01002623">
    <property type="protein sequence ID" value="KRX30239.1"/>
    <property type="molecule type" value="Genomic_DNA"/>
</dbReference>
<evidence type="ECO:0000256" key="2">
    <source>
        <dbReference type="SAM" id="MobiDB-lite"/>
    </source>
</evidence>
<feature type="non-terminal residue" evidence="4">
    <location>
        <position position="125"/>
    </location>
</feature>
<dbReference type="SUPFAM" id="SSF57756">
    <property type="entry name" value="Retrovirus zinc finger-like domains"/>
    <property type="match status" value="1"/>
</dbReference>
<feature type="region of interest" description="Disordered" evidence="2">
    <location>
        <begin position="21"/>
        <end position="40"/>
    </location>
</feature>
<keyword evidence="1" id="KW-0862">Zinc</keyword>
<evidence type="ECO:0000256" key="1">
    <source>
        <dbReference type="PROSITE-ProRule" id="PRU00047"/>
    </source>
</evidence>
<proteinExistence type="predicted"/>
<evidence type="ECO:0000259" key="3">
    <source>
        <dbReference type="PROSITE" id="PS50158"/>
    </source>
</evidence>
<dbReference type="GO" id="GO:0008270">
    <property type="term" value="F:zinc ion binding"/>
    <property type="evidence" value="ECO:0007669"/>
    <property type="project" value="UniProtKB-KW"/>
</dbReference>